<protein>
    <submittedName>
        <fullName evidence="1">Uncharacterized protein</fullName>
    </submittedName>
</protein>
<dbReference type="Proteomes" id="UP000597507">
    <property type="component" value="Unassembled WGS sequence"/>
</dbReference>
<organism evidence="1 2">
    <name type="scientific">Caldovatus sediminis</name>
    <dbReference type="NCBI Taxonomy" id="2041189"/>
    <lineage>
        <taxon>Bacteria</taxon>
        <taxon>Pseudomonadati</taxon>
        <taxon>Pseudomonadota</taxon>
        <taxon>Alphaproteobacteria</taxon>
        <taxon>Acetobacterales</taxon>
        <taxon>Roseomonadaceae</taxon>
        <taxon>Caldovatus</taxon>
    </lineage>
</organism>
<name>A0A8J3EC77_9PROT</name>
<reference evidence="1 2" key="1">
    <citation type="journal article" date="2014" name="Int. J. Syst. Evol. Microbiol.">
        <title>Complete genome sequence of Corynebacterium casei LMG S-19264T (=DSM 44701T), isolated from a smear-ripened cheese.</title>
        <authorList>
            <consortium name="US DOE Joint Genome Institute (JGI-PGF)"/>
            <person name="Walter F."/>
            <person name="Albersmeier A."/>
            <person name="Kalinowski J."/>
            <person name="Ruckert C."/>
        </authorList>
    </citation>
    <scope>NUCLEOTIDE SEQUENCE [LARGE SCALE GENOMIC DNA]</scope>
    <source>
        <strain evidence="1 2">CGMCC 1.16330</strain>
    </source>
</reference>
<dbReference type="EMBL" id="BMKS01000001">
    <property type="protein sequence ID" value="GGG19789.1"/>
    <property type="molecule type" value="Genomic_DNA"/>
</dbReference>
<accession>A0A8J3EC77</accession>
<evidence type="ECO:0000313" key="1">
    <source>
        <dbReference type="EMBL" id="GGG19789.1"/>
    </source>
</evidence>
<sequence>MLDIATFDAARGGNVLYKALAHPPAAEAIRGLYARLAAAGSTVAVYDPVGVAEALALLHPLEEALPLAGVYVQDVREAGARRLGRIARPVTELARSGARAVLVAAYDAGRIAAQAAPWMPPGATVAAPDDAALPPALRTNPRRVLDPLNFATNWAFFRDADGLSTRLVAANYWAGYGGHGVRLWLRLFDAGGHALATWEEALPNGPGGIAIDSRQVRARFGLPEFAGHLFLHAIGTAGHDVVKYVLHVLPRRDGATLSCTHDANPWPADRYAGFPAPRPDERVVVWLENAHPVPIPRGAIGLARMGRGEPVPLREAVPPFGVAALDVAELLPGVAWPAQLELFAGRHIVRPRYEVLRGDRRRIAHANVERTDLAPDPAIPGLGALMGRGFLLPFPVLDRERFRTLVQPTPMATGQADLPLAIEVFAPGGARLARRFLGRLPRDHAVALDLDELLDESALRGTGGHAELLYDFREGGEADGWLHALFRYEDRRSGHAAEASFGAHVYNTILTYKGEPQSYAGPPPGLSTRLFLGLGPAGYRSFAVLIHPTSVPRTAPSDTRLLLHDGAGAVIAETRLGIPASGSAVVRPDRLFAAAALARAGERGYVLVRDGTCRLFGYHGLLDEAGGRFSLDHMFGF</sequence>
<dbReference type="AlphaFoldDB" id="A0A8J3EC77"/>
<evidence type="ECO:0000313" key="2">
    <source>
        <dbReference type="Proteomes" id="UP000597507"/>
    </source>
</evidence>
<proteinExistence type="predicted"/>
<dbReference type="RefSeq" id="WP_188898075.1">
    <property type="nucleotide sequence ID" value="NZ_BMKS01000001.1"/>
</dbReference>
<keyword evidence="2" id="KW-1185">Reference proteome</keyword>
<comment type="caution">
    <text evidence="1">The sequence shown here is derived from an EMBL/GenBank/DDBJ whole genome shotgun (WGS) entry which is preliminary data.</text>
</comment>
<gene>
    <name evidence="1" type="ORF">GCM10010964_05020</name>
</gene>